<gene>
    <name evidence="1" type="ORF">Hypma_012121</name>
</gene>
<dbReference type="OrthoDB" id="3024397at2759"/>
<evidence type="ECO:0000313" key="2">
    <source>
        <dbReference type="Proteomes" id="UP000076154"/>
    </source>
</evidence>
<name>A0A369JP90_HYPMA</name>
<dbReference type="AlphaFoldDB" id="A0A369JP90"/>
<comment type="caution">
    <text evidence="1">The sequence shown here is derived from an EMBL/GenBank/DDBJ whole genome shotgun (WGS) entry which is preliminary data.</text>
</comment>
<dbReference type="EMBL" id="LUEZ02000058">
    <property type="protein sequence ID" value="RDB20596.1"/>
    <property type="molecule type" value="Genomic_DNA"/>
</dbReference>
<proteinExistence type="predicted"/>
<organism evidence="1 2">
    <name type="scientific">Hypsizygus marmoreus</name>
    <name type="common">White beech mushroom</name>
    <name type="synonym">Agaricus marmoreus</name>
    <dbReference type="NCBI Taxonomy" id="39966"/>
    <lineage>
        <taxon>Eukaryota</taxon>
        <taxon>Fungi</taxon>
        <taxon>Dikarya</taxon>
        <taxon>Basidiomycota</taxon>
        <taxon>Agaricomycotina</taxon>
        <taxon>Agaricomycetes</taxon>
        <taxon>Agaricomycetidae</taxon>
        <taxon>Agaricales</taxon>
        <taxon>Tricholomatineae</taxon>
        <taxon>Lyophyllaceae</taxon>
        <taxon>Hypsizygus</taxon>
    </lineage>
</organism>
<sequence length="165" mass="18486">MQHFTFASKNMLNSVIQSDTDHTPYYTTHTTSGFRGRKVTTITGPAPAQQISGTIHWRTGIFDVGGVQRSTAEVKRKLGGLFDGDREWKWSGHTYVVTSIGGQWVATQPSHQTPSAVLRLSSDSPITVSFAPDVAIEDTFFLLMIFIYSETKEEDIRTKLERRNC</sequence>
<evidence type="ECO:0000313" key="1">
    <source>
        <dbReference type="EMBL" id="RDB20596.1"/>
    </source>
</evidence>
<accession>A0A369JP90</accession>
<protein>
    <submittedName>
        <fullName evidence="1">Uncharacterized protein</fullName>
    </submittedName>
</protein>
<keyword evidence="2" id="KW-1185">Reference proteome</keyword>
<dbReference type="InParanoid" id="A0A369JP90"/>
<reference evidence="1" key="1">
    <citation type="submission" date="2018-04" db="EMBL/GenBank/DDBJ databases">
        <title>Whole genome sequencing of Hypsizygus marmoreus.</title>
        <authorList>
            <person name="Choi I.-G."/>
            <person name="Min B."/>
            <person name="Kim J.-G."/>
            <person name="Kim S."/>
            <person name="Oh Y.-L."/>
            <person name="Kong W.-S."/>
            <person name="Park H."/>
            <person name="Jeong J."/>
            <person name="Song E.-S."/>
        </authorList>
    </citation>
    <scope>NUCLEOTIDE SEQUENCE [LARGE SCALE GENOMIC DNA]</scope>
    <source>
        <strain evidence="1">51987-8</strain>
    </source>
</reference>
<dbReference type="Proteomes" id="UP000076154">
    <property type="component" value="Unassembled WGS sequence"/>
</dbReference>